<dbReference type="InterPro" id="IPR046558">
    <property type="entry name" value="DUF6712"/>
</dbReference>
<organism evidence="1 2">
    <name type="scientific">Flammeovirga aprica JL-4</name>
    <dbReference type="NCBI Taxonomy" id="694437"/>
    <lineage>
        <taxon>Bacteria</taxon>
        <taxon>Pseudomonadati</taxon>
        <taxon>Bacteroidota</taxon>
        <taxon>Cytophagia</taxon>
        <taxon>Cytophagales</taxon>
        <taxon>Flammeovirgaceae</taxon>
        <taxon>Flammeovirga</taxon>
    </lineage>
</organism>
<evidence type="ECO:0000313" key="1">
    <source>
        <dbReference type="EMBL" id="NME67210.1"/>
    </source>
</evidence>
<keyword evidence="2" id="KW-1185">Reference proteome</keyword>
<dbReference type="AlphaFoldDB" id="A0A7X9P0J7"/>
<proteinExistence type="predicted"/>
<dbReference type="EMBL" id="JABANE010000008">
    <property type="protein sequence ID" value="NME67210.1"/>
    <property type="molecule type" value="Genomic_DNA"/>
</dbReference>
<dbReference type="Pfam" id="PF20459">
    <property type="entry name" value="DUF6712"/>
    <property type="match status" value="1"/>
</dbReference>
<reference evidence="1 2" key="1">
    <citation type="submission" date="2020-04" db="EMBL/GenBank/DDBJ databases">
        <title>Flammeovirga sp. SR4, a novel species isolated from seawater.</title>
        <authorList>
            <person name="Wang X."/>
        </authorList>
    </citation>
    <scope>NUCLEOTIDE SEQUENCE [LARGE SCALE GENOMIC DNA]</scope>
    <source>
        <strain evidence="1 2">ATCC 23126</strain>
    </source>
</reference>
<comment type="caution">
    <text evidence="1">The sequence shown here is derived from an EMBL/GenBank/DDBJ whole genome shotgun (WGS) entry which is preliminary data.</text>
</comment>
<evidence type="ECO:0000313" key="2">
    <source>
        <dbReference type="Proteomes" id="UP000576082"/>
    </source>
</evidence>
<sequence length="298" mass="34313">MQLLLNKDNYLDYIDVNAEIHFDTLERFVKKATHEFLLDSIFGIGNELYNELTALVTPSDKEQELIDLICTALGDYTMMCFITKHSVQVSGAGVVVVKSENTAPASDKKIEKLEKEYYQGAFTFLEKVFVFLEENKSDFDTWVMSDSYTIRNELFVSSVLEFKKIISEVKTRVYYMKLRAYLAQAETTLLRSELGTELIVTLKDQVIAKNVEEKYQYIVEQIKVATANHAFAHYLNMQGEEMEAVVLQCKQVAKEAMIAVTDTFKSDPELYPDYPNHKEEYNRLIGNNGEHDSQFLTF</sequence>
<gene>
    <name evidence="1" type="ORF">HHU12_04445</name>
</gene>
<dbReference type="RefSeq" id="WP_169655393.1">
    <property type="nucleotide sequence ID" value="NZ_JABANE010000008.1"/>
</dbReference>
<protein>
    <submittedName>
        <fullName evidence="1">Uncharacterized protein</fullName>
    </submittedName>
</protein>
<dbReference type="Proteomes" id="UP000576082">
    <property type="component" value="Unassembled WGS sequence"/>
</dbReference>
<name>A0A7X9P0J7_9BACT</name>
<accession>A0A7X9P0J7</accession>